<dbReference type="SUPFAM" id="SSF53474">
    <property type="entry name" value="alpha/beta-Hydrolases"/>
    <property type="match status" value="1"/>
</dbReference>
<organism evidence="3 4">
    <name type="scientific">Lipomyces tetrasporus</name>
    <dbReference type="NCBI Taxonomy" id="54092"/>
    <lineage>
        <taxon>Eukaryota</taxon>
        <taxon>Fungi</taxon>
        <taxon>Dikarya</taxon>
        <taxon>Ascomycota</taxon>
        <taxon>Saccharomycotina</taxon>
        <taxon>Lipomycetes</taxon>
        <taxon>Lipomycetales</taxon>
        <taxon>Lipomycetaceae</taxon>
        <taxon>Lipomyces</taxon>
    </lineage>
</organism>
<dbReference type="RefSeq" id="XP_056042987.1">
    <property type="nucleotide sequence ID" value="XM_056187687.1"/>
</dbReference>
<evidence type="ECO:0000259" key="2">
    <source>
        <dbReference type="Pfam" id="PF12697"/>
    </source>
</evidence>
<keyword evidence="3" id="KW-0378">Hydrolase</keyword>
<dbReference type="GO" id="GO:0016787">
    <property type="term" value="F:hydrolase activity"/>
    <property type="evidence" value="ECO:0007669"/>
    <property type="project" value="UniProtKB-KW"/>
</dbReference>
<evidence type="ECO:0000256" key="1">
    <source>
        <dbReference type="SAM" id="SignalP"/>
    </source>
</evidence>
<evidence type="ECO:0000313" key="3">
    <source>
        <dbReference type="EMBL" id="KAJ8099537.1"/>
    </source>
</evidence>
<protein>
    <submittedName>
        <fullName evidence="3">Alpha/Beta hydrolase protein</fullName>
    </submittedName>
</protein>
<accession>A0AAD7QQ68</accession>
<dbReference type="InterPro" id="IPR000073">
    <property type="entry name" value="AB_hydrolase_1"/>
</dbReference>
<dbReference type="InterPro" id="IPR029058">
    <property type="entry name" value="AB_hydrolase_fold"/>
</dbReference>
<dbReference type="Gene3D" id="3.40.50.1820">
    <property type="entry name" value="alpha/beta hydrolase"/>
    <property type="match status" value="1"/>
</dbReference>
<sequence length="404" mass="43993">MKLLGNNMTVALAVMCSLKSVAGNQACSQRPTPSSFYGSLTQPYYPHNAVCNDYMIPVDVEYTNVAFNATRWSDDYGLNNFLDVLTSRAGVDNSPPVGPASPSTQKATVNIAATFCTPKNKNGKEKTVILATHGIGPARAHWNAPVQPDQYNFVQYAIGQGYSVFFYDRLGTGASDKVSGFDNSIFKAISVLQSISKLVRNGLYTGCLGKPNKIALIGFSFGSYTTHGAIATDPSIADAVILTAIGFNLTGINVNGLLRSFVPRVASLQNSALYGDRDPGYVTWVDKYTQIWNYFKYPNYDPVIADYAEEAKQPYAMTEFLSLLSGPTDASAFKGPVLAITGEYDYIFCDGYCSGLLEEPGRTYYKNAKYVPYIHPGASHQLFLHHNATGAFQVITNFLNDNGL</sequence>
<comment type="caution">
    <text evidence="3">The sequence shown here is derived from an EMBL/GenBank/DDBJ whole genome shotgun (WGS) entry which is preliminary data.</text>
</comment>
<dbReference type="EMBL" id="JARPMG010000006">
    <property type="protein sequence ID" value="KAJ8099537.1"/>
    <property type="molecule type" value="Genomic_DNA"/>
</dbReference>
<keyword evidence="4" id="KW-1185">Reference proteome</keyword>
<feature type="chain" id="PRO_5042017762" evidence="1">
    <location>
        <begin position="24"/>
        <end position="404"/>
    </location>
</feature>
<feature type="domain" description="AB hydrolase-1" evidence="2">
    <location>
        <begin position="130"/>
        <end position="386"/>
    </location>
</feature>
<dbReference type="Pfam" id="PF12697">
    <property type="entry name" value="Abhydrolase_6"/>
    <property type="match status" value="1"/>
</dbReference>
<proteinExistence type="predicted"/>
<dbReference type="Proteomes" id="UP001217417">
    <property type="component" value="Unassembled WGS sequence"/>
</dbReference>
<dbReference type="GeneID" id="80882853"/>
<evidence type="ECO:0000313" key="4">
    <source>
        <dbReference type="Proteomes" id="UP001217417"/>
    </source>
</evidence>
<dbReference type="AlphaFoldDB" id="A0AAD7QQ68"/>
<reference evidence="3" key="1">
    <citation type="submission" date="2023-03" db="EMBL/GenBank/DDBJ databases">
        <title>Near-Complete genome sequence of Lipomyces tetrasporous NRRL Y-64009, an oleaginous yeast capable of growing on lignocellulosic hydrolysates.</title>
        <authorList>
            <consortium name="Lawrence Berkeley National Laboratory"/>
            <person name="Jagtap S.S."/>
            <person name="Liu J.-J."/>
            <person name="Walukiewicz H.E."/>
            <person name="Pangilinan J."/>
            <person name="Lipzen A."/>
            <person name="Ahrendt S."/>
            <person name="Koriabine M."/>
            <person name="Cobaugh K."/>
            <person name="Salamov A."/>
            <person name="Yoshinaga Y."/>
            <person name="Ng V."/>
            <person name="Daum C."/>
            <person name="Grigoriev I.V."/>
            <person name="Slininger P.J."/>
            <person name="Dien B.S."/>
            <person name="Jin Y.-S."/>
            <person name="Rao C.V."/>
        </authorList>
    </citation>
    <scope>NUCLEOTIDE SEQUENCE</scope>
    <source>
        <strain evidence="3">NRRL Y-64009</strain>
    </source>
</reference>
<name>A0AAD7QQ68_9ASCO</name>
<feature type="signal peptide" evidence="1">
    <location>
        <begin position="1"/>
        <end position="23"/>
    </location>
</feature>
<keyword evidence="1" id="KW-0732">Signal</keyword>
<gene>
    <name evidence="3" type="ORF">POJ06DRAFT_253858</name>
</gene>